<dbReference type="EMBL" id="JAAEDI010000003">
    <property type="protein sequence ID" value="MBR0648574.1"/>
    <property type="molecule type" value="Genomic_DNA"/>
</dbReference>
<dbReference type="PANTHER" id="PTHR30290">
    <property type="entry name" value="PERIPLASMIC BINDING COMPONENT OF ABC TRANSPORTER"/>
    <property type="match status" value="1"/>
</dbReference>
<organism evidence="7 8">
    <name type="scientific">Neoroseomonas terrae</name>
    <dbReference type="NCBI Taxonomy" id="424799"/>
    <lineage>
        <taxon>Bacteria</taxon>
        <taxon>Pseudomonadati</taxon>
        <taxon>Pseudomonadota</taxon>
        <taxon>Alphaproteobacteria</taxon>
        <taxon>Acetobacterales</taxon>
        <taxon>Acetobacteraceae</taxon>
        <taxon>Neoroseomonas</taxon>
    </lineage>
</organism>
<comment type="similarity">
    <text evidence="2">Belongs to the bacterial solute-binding protein 5 family.</text>
</comment>
<evidence type="ECO:0000256" key="1">
    <source>
        <dbReference type="ARBA" id="ARBA00004418"/>
    </source>
</evidence>
<dbReference type="Pfam" id="PF00496">
    <property type="entry name" value="SBP_bac_5"/>
    <property type="match status" value="1"/>
</dbReference>
<protein>
    <submittedName>
        <fullName evidence="7">ABC transporter substrate-binding protein</fullName>
    </submittedName>
</protein>
<gene>
    <name evidence="7" type="ORF">GXW78_02775</name>
</gene>
<dbReference type="InterPro" id="IPR039424">
    <property type="entry name" value="SBP_5"/>
</dbReference>
<evidence type="ECO:0000259" key="6">
    <source>
        <dbReference type="Pfam" id="PF00496"/>
    </source>
</evidence>
<dbReference type="PANTHER" id="PTHR30290:SF9">
    <property type="entry name" value="OLIGOPEPTIDE-BINDING PROTEIN APPA"/>
    <property type="match status" value="1"/>
</dbReference>
<evidence type="ECO:0000313" key="8">
    <source>
        <dbReference type="Proteomes" id="UP000698752"/>
    </source>
</evidence>
<feature type="signal peptide" evidence="5">
    <location>
        <begin position="1"/>
        <end position="20"/>
    </location>
</feature>
<dbReference type="SUPFAM" id="SSF53850">
    <property type="entry name" value="Periplasmic binding protein-like II"/>
    <property type="match status" value="1"/>
</dbReference>
<dbReference type="Gene3D" id="3.10.105.10">
    <property type="entry name" value="Dipeptide-binding Protein, Domain 3"/>
    <property type="match status" value="1"/>
</dbReference>
<accession>A0ABS5EC27</accession>
<keyword evidence="3" id="KW-0813">Transport</keyword>
<proteinExistence type="inferred from homology"/>
<dbReference type="PROSITE" id="PS51257">
    <property type="entry name" value="PROKAR_LIPOPROTEIN"/>
    <property type="match status" value="1"/>
</dbReference>
<dbReference type="Proteomes" id="UP000698752">
    <property type="component" value="Unassembled WGS sequence"/>
</dbReference>
<dbReference type="PIRSF" id="PIRSF002741">
    <property type="entry name" value="MppA"/>
    <property type="match status" value="1"/>
</dbReference>
<evidence type="ECO:0000256" key="2">
    <source>
        <dbReference type="ARBA" id="ARBA00005695"/>
    </source>
</evidence>
<keyword evidence="4 5" id="KW-0732">Signal</keyword>
<keyword evidence="8" id="KW-1185">Reference proteome</keyword>
<dbReference type="CDD" id="cd08498">
    <property type="entry name" value="PBP2_NikA_DppA_OppA_like_2"/>
    <property type="match status" value="1"/>
</dbReference>
<dbReference type="InterPro" id="IPR000914">
    <property type="entry name" value="SBP_5_dom"/>
</dbReference>
<dbReference type="Gene3D" id="3.40.190.10">
    <property type="entry name" value="Periplasmic binding protein-like II"/>
    <property type="match status" value="1"/>
</dbReference>
<comment type="subcellular location">
    <subcellularLocation>
        <location evidence="1">Periplasm</location>
    </subcellularLocation>
</comment>
<comment type="caution">
    <text evidence="7">The sequence shown here is derived from an EMBL/GenBank/DDBJ whole genome shotgun (WGS) entry which is preliminary data.</text>
</comment>
<feature type="chain" id="PRO_5045992893" evidence="5">
    <location>
        <begin position="21"/>
        <end position="520"/>
    </location>
</feature>
<dbReference type="Gene3D" id="3.90.76.10">
    <property type="entry name" value="Dipeptide-binding Protein, Domain 1"/>
    <property type="match status" value="1"/>
</dbReference>
<evidence type="ECO:0000256" key="5">
    <source>
        <dbReference type="SAM" id="SignalP"/>
    </source>
</evidence>
<reference evidence="8" key="1">
    <citation type="journal article" date="2021" name="Syst. Appl. Microbiol.">
        <title>Roseomonas hellenica sp. nov., isolated from roots of wild-growing Alkanna tinctoria.</title>
        <authorList>
            <person name="Rat A."/>
            <person name="Naranjo H.D."/>
            <person name="Lebbe L."/>
            <person name="Cnockaert M."/>
            <person name="Krigas N."/>
            <person name="Grigoriadou K."/>
            <person name="Maloupa E."/>
            <person name="Willems A."/>
        </authorList>
    </citation>
    <scope>NUCLEOTIDE SEQUENCE [LARGE SCALE GENOMIC DNA]</scope>
    <source>
        <strain evidence="8">LMG 31159</strain>
    </source>
</reference>
<name>A0ABS5EC27_9PROT</name>
<evidence type="ECO:0000313" key="7">
    <source>
        <dbReference type="EMBL" id="MBR0648574.1"/>
    </source>
</evidence>
<sequence>MRRLVLAAAAAFLSCATAVAQEARIGVAARLTSLDPHFHNAGENNAMAFHFFDPLVGTDAHQRPVPALAESWRAVEPTVWEFVLREGVTFHDGTPLTTTDVAFSVARLPEVPRSPASFAHYVRPITRVEVVDDRRIRFHTAEPFPLLPTYLSVFGIVSRRHGEGAQTSDYNAGRAMIGTGPYRFEAYVPNERITMVRNSDYWGPVEPWARVNFRVIANDSARLAALLADDVDLISNPPPVDVERLSRDARFRVARAPASSVYYIHLDRHRAVSPFFTDNAGQPLPTNPLNDVRVRRAMSMALNREALVSRIMGGLGEPAAQLQSSGFFGTSPDIGVERYDPEGAKRLLAEAGYPDGFIMTMHGPNDRYPNVDRMLQAIAQMFTRAGITTRLETMPSTVLFPRSANLEYSVVYLGAANFTGEASGLLNALLATWDRASGAGSTNRGRYSNPELDDLLRRAVTTMDDAARERTLVQAHEVGIRDVGLIPVMFPVNVWITQRRMTYQPHAEARTYAMQLRPAP</sequence>
<feature type="domain" description="Solute-binding protein family 5" evidence="6">
    <location>
        <begin position="64"/>
        <end position="432"/>
    </location>
</feature>
<dbReference type="InterPro" id="IPR030678">
    <property type="entry name" value="Peptide/Ni-bd"/>
</dbReference>
<evidence type="ECO:0000256" key="4">
    <source>
        <dbReference type="ARBA" id="ARBA00022729"/>
    </source>
</evidence>
<dbReference type="RefSeq" id="WP_211865888.1">
    <property type="nucleotide sequence ID" value="NZ_JAAEDI010000003.1"/>
</dbReference>
<evidence type="ECO:0000256" key="3">
    <source>
        <dbReference type="ARBA" id="ARBA00022448"/>
    </source>
</evidence>